<keyword evidence="6" id="KW-1185">Reference proteome</keyword>
<evidence type="ECO:0000313" key="7">
    <source>
        <dbReference type="Proteomes" id="UP000233553"/>
    </source>
</evidence>
<gene>
    <name evidence="5" type="ORF">ACI8B_60059</name>
    <name evidence="4" type="ORF">CW311_16220</name>
    <name evidence="3" type="ORF">F993_00772</name>
</gene>
<name>A0A653KBP7_9GAMM</name>
<dbReference type="NCBIfam" id="NF047330">
    <property type="entry name" value="MCR_0457_fam"/>
    <property type="match status" value="1"/>
</dbReference>
<dbReference type="AlphaFoldDB" id="A0A653KBP7"/>
<evidence type="ECO:0000313" key="6">
    <source>
        <dbReference type="Proteomes" id="UP000013034"/>
    </source>
</evidence>
<organism evidence="5 8">
    <name type="scientific">Acinetobacter proteolyticus</name>
    <dbReference type="NCBI Taxonomy" id="1776741"/>
    <lineage>
        <taxon>Bacteria</taxon>
        <taxon>Pseudomonadati</taxon>
        <taxon>Pseudomonadota</taxon>
        <taxon>Gammaproteobacteria</taxon>
        <taxon>Moraxellales</taxon>
        <taxon>Moraxellaceae</taxon>
        <taxon>Acinetobacter</taxon>
    </lineage>
</organism>
<evidence type="ECO:0000259" key="2">
    <source>
        <dbReference type="Pfam" id="PF25642"/>
    </source>
</evidence>
<dbReference type="EMBL" id="PISJ01000019">
    <property type="protein sequence ID" value="PKF31789.1"/>
    <property type="molecule type" value="Genomic_DNA"/>
</dbReference>
<evidence type="ECO:0000313" key="4">
    <source>
        <dbReference type="EMBL" id="PKF31789.1"/>
    </source>
</evidence>
<dbReference type="InterPro" id="IPR057704">
    <property type="entry name" value="DUF7944"/>
</dbReference>
<proteinExistence type="predicted"/>
<dbReference type="Pfam" id="PF25642">
    <property type="entry name" value="DUF7944"/>
    <property type="match status" value="1"/>
</dbReference>
<reference evidence="4 7" key="2">
    <citation type="submission" date="2017-12" db="EMBL/GenBank/DDBJ databases">
        <title>Draft Genome sequences of multiple microbial strains isolated from spacecraft associated surfaces.</title>
        <authorList>
            <person name="Seuylemezian A."/>
            <person name="Vaishampayan P."/>
            <person name="Venkateswaran K."/>
        </authorList>
    </citation>
    <scope>NUCLEOTIDE SEQUENCE [LARGE SCALE GENOMIC DNA]</scope>
    <source>
        <strain evidence="4 7">2P01AA</strain>
    </source>
</reference>
<evidence type="ECO:0000256" key="1">
    <source>
        <dbReference type="SAM" id="SignalP"/>
    </source>
</evidence>
<accession>A0A653KBP7</accession>
<evidence type="ECO:0000313" key="8">
    <source>
        <dbReference type="Proteomes" id="UP000430404"/>
    </source>
</evidence>
<dbReference type="Proteomes" id="UP000013034">
    <property type="component" value="Unassembled WGS sequence"/>
</dbReference>
<feature type="signal peptide" evidence="1">
    <location>
        <begin position="1"/>
        <end position="26"/>
    </location>
</feature>
<evidence type="ECO:0000313" key="3">
    <source>
        <dbReference type="EMBL" id="ENU24528.1"/>
    </source>
</evidence>
<dbReference type="Proteomes" id="UP000233553">
    <property type="component" value="Unassembled WGS sequence"/>
</dbReference>
<reference evidence="3 6" key="1">
    <citation type="submission" date="2013-02" db="EMBL/GenBank/DDBJ databases">
        <title>The Genome Sequence of Acinetobacter sp. NIPH 809.</title>
        <authorList>
            <consortium name="The Broad Institute Genome Sequencing Platform"/>
            <consortium name="The Broad Institute Genome Sequencing Center for Infectious Disease"/>
            <person name="Cerqueira G."/>
            <person name="Feldgarden M."/>
            <person name="Courvalin P."/>
            <person name="Perichon B."/>
            <person name="Grillot-Courvalin C."/>
            <person name="Clermont D."/>
            <person name="Rocha E."/>
            <person name="Yoon E.-J."/>
            <person name="Nemec A."/>
            <person name="Walker B."/>
            <person name="Young S.K."/>
            <person name="Zeng Q."/>
            <person name="Gargeya S."/>
            <person name="Fitzgerald M."/>
            <person name="Haas B."/>
            <person name="Abouelleil A."/>
            <person name="Alvarado L."/>
            <person name="Arachchi H.M."/>
            <person name="Berlin A.M."/>
            <person name="Chapman S.B."/>
            <person name="Dewar J."/>
            <person name="Goldberg J."/>
            <person name="Griggs A."/>
            <person name="Gujja S."/>
            <person name="Hansen M."/>
            <person name="Howarth C."/>
            <person name="Imamovic A."/>
            <person name="Larimer J."/>
            <person name="McCowan C."/>
            <person name="Murphy C."/>
            <person name="Neiman D."/>
            <person name="Pearson M."/>
            <person name="Priest M."/>
            <person name="Roberts A."/>
            <person name="Saif S."/>
            <person name="Shea T."/>
            <person name="Sisk P."/>
            <person name="Sykes S."/>
            <person name="Wortman J."/>
            <person name="Nusbaum C."/>
            <person name="Birren B."/>
        </authorList>
    </citation>
    <scope>NUCLEOTIDE SEQUENCE [LARGE SCALE GENOMIC DNA]</scope>
    <source>
        <strain evidence="3 6">NIPH 809</strain>
    </source>
</reference>
<dbReference type="RefSeq" id="WP_004652824.1">
    <property type="nucleotide sequence ID" value="NZ_JBCNKA010000017.1"/>
</dbReference>
<evidence type="ECO:0000313" key="5">
    <source>
        <dbReference type="EMBL" id="VXA58217.1"/>
    </source>
</evidence>
<dbReference type="EMBL" id="CABWKZ010000056">
    <property type="protein sequence ID" value="VXA58217.1"/>
    <property type="molecule type" value="Genomic_DNA"/>
</dbReference>
<reference evidence="5 8" key="3">
    <citation type="submission" date="2019-10" db="EMBL/GenBank/DDBJ databases">
        <authorList>
            <person name="Karimi E."/>
        </authorList>
    </citation>
    <scope>NUCLEOTIDE SEQUENCE [LARGE SCALE GENOMIC DNA]</scope>
    <source>
        <strain evidence="5">Acinetobacter sp. 8BE</strain>
    </source>
</reference>
<keyword evidence="1" id="KW-0732">Signal</keyword>
<dbReference type="Proteomes" id="UP000430404">
    <property type="component" value="Unassembled WGS sequence"/>
</dbReference>
<accession>A0A1E7R0G8</accession>
<feature type="chain" id="PRO_5044624501" description="DUF7944 domain-containing protein" evidence="1">
    <location>
        <begin position="27"/>
        <end position="134"/>
    </location>
</feature>
<feature type="domain" description="DUF7944" evidence="2">
    <location>
        <begin position="47"/>
        <end position="128"/>
    </location>
</feature>
<dbReference type="EMBL" id="APOI01000008">
    <property type="protein sequence ID" value="ENU24528.1"/>
    <property type="molecule type" value="Genomic_DNA"/>
</dbReference>
<protein>
    <recommendedName>
        <fullName evidence="2">DUF7944 domain-containing protein</fullName>
    </recommendedName>
</protein>
<sequence length="134" mass="14710">MKKIFFKTLGLSLLIASSALAPTAFAADKKAAEAEKIEVTPTSDTVTKQELAAIYVLSEICPGLIGKDLKFNKAYDNLVKAYLNNDGNAVETLNKRVKGKDYQEALKEARADAKAASDNDNRQICDDVRNYYSK</sequence>
<dbReference type="OrthoDB" id="6717434at2"/>